<keyword evidence="3" id="KW-1185">Reference proteome</keyword>
<dbReference type="Proteomes" id="UP001595956">
    <property type="component" value="Unassembled WGS sequence"/>
</dbReference>
<evidence type="ECO:0000313" key="2">
    <source>
        <dbReference type="EMBL" id="MFC5492184.1"/>
    </source>
</evidence>
<gene>
    <name evidence="2" type="ORF">ACFPKY_03690</name>
</gene>
<comment type="caution">
    <text evidence="2">The sequence shown here is derived from an EMBL/GenBank/DDBJ whole genome shotgun (WGS) entry which is preliminary data.</text>
</comment>
<reference evidence="3" key="1">
    <citation type="journal article" date="2019" name="Int. J. Syst. Evol. Microbiol.">
        <title>The Global Catalogue of Microorganisms (GCM) 10K type strain sequencing project: providing services to taxonomists for standard genome sequencing and annotation.</title>
        <authorList>
            <consortium name="The Broad Institute Genomics Platform"/>
            <consortium name="The Broad Institute Genome Sequencing Center for Infectious Disease"/>
            <person name="Wu L."/>
            <person name="Ma J."/>
        </authorList>
    </citation>
    <scope>NUCLEOTIDE SEQUENCE [LARGE SCALE GENOMIC DNA]</scope>
    <source>
        <strain evidence="3">KACC 13778</strain>
    </source>
</reference>
<evidence type="ECO:0000256" key="1">
    <source>
        <dbReference type="SAM" id="SignalP"/>
    </source>
</evidence>
<accession>A0ABW0MW75</accession>
<evidence type="ECO:0000313" key="3">
    <source>
        <dbReference type="Proteomes" id="UP001595956"/>
    </source>
</evidence>
<evidence type="ECO:0008006" key="4">
    <source>
        <dbReference type="Google" id="ProtNLM"/>
    </source>
</evidence>
<name>A0ABW0MW75_9ACTN</name>
<feature type="chain" id="PRO_5046517679" description="DUF3153 domain-containing protein" evidence="1">
    <location>
        <begin position="24"/>
        <end position="325"/>
    </location>
</feature>
<dbReference type="RefSeq" id="WP_345177070.1">
    <property type="nucleotide sequence ID" value="NZ_BAABFQ010000006.1"/>
</dbReference>
<proteinExistence type="predicted"/>
<keyword evidence="1" id="KW-0732">Signal</keyword>
<dbReference type="EMBL" id="JBHSMD010000001">
    <property type="protein sequence ID" value="MFC5492184.1"/>
    <property type="molecule type" value="Genomic_DNA"/>
</dbReference>
<feature type="signal peptide" evidence="1">
    <location>
        <begin position="1"/>
        <end position="23"/>
    </location>
</feature>
<dbReference type="PROSITE" id="PS51257">
    <property type="entry name" value="PROKAR_LIPOPROTEIN"/>
    <property type="match status" value="1"/>
</dbReference>
<protein>
    <recommendedName>
        <fullName evidence="4">DUF3153 domain-containing protein</fullName>
    </recommendedName>
</protein>
<organism evidence="2 3">
    <name type="scientific">Nocardioides caricicola</name>
    <dbReference type="NCBI Taxonomy" id="634770"/>
    <lineage>
        <taxon>Bacteria</taxon>
        <taxon>Bacillati</taxon>
        <taxon>Actinomycetota</taxon>
        <taxon>Actinomycetes</taxon>
        <taxon>Propionibacteriales</taxon>
        <taxon>Nocardioidaceae</taxon>
        <taxon>Nocardioides</taxon>
    </lineage>
</organism>
<sequence length="325" mass="34327">MGTFGGRRALTLVCALAVLCVPAGVLTGCSGAIDLAHSVQTKLGRIDGIVDTSVATPDEDTGAAIAVTFNGVDSTRELASLIAEIDEVADEAGYPSYRLDLTPAGGSGDRLTVDDTFVGSDDRGTVLDNWFSVTTALLGAVQYSFEPGAESIAVDSGPGVGHDVGEASRIHYGFANTTWTFRNGDTTFVVSGRVSPTDVTMFESVQRSVSSDVLPAPARTWGLERHDGHVLLYLDVSFPGGPVDPARLTVEDYGDDVDRLLIAAVPAARIGGLPVRLELRNPPADPAAPADVFGYWISDERPQRGRDPLMRGWDLWILTVVAALV</sequence>